<proteinExistence type="predicted"/>
<gene>
    <name evidence="1" type="ORF">ELE36_14015</name>
</gene>
<sequence>MSIAVVPVRLFERVRMLVVRHEGFIHTEAFEELVSAVSAAFTALGALVDVAINLPLIGEGINVVFGAHLIAAGTVLPANCILMNLEQFPDGIFARQPHYIELLRQHPVLDYSPRNAALITQITGNVHTHVLRVGYMPVLTRITPASVQDIDVLFYGSINERRKNILDGLIAAGLNIKVLHGVYGQERDAWIARSKVVLNMHFYASKLHEVIRTSYLLANSKVVVSECDDDTEIEDDLRTAIVAVPYNQLVHTCRELARDETRRRAIEQSGFACFAARDQAAILATLLPQLSSAPPRRINLGSGKAFDADCLNIDVDSKWNPDILGDISASAGLRQIFFSRRFGLTRLEPNSFDEITAMDVLEHVPDLVALMTRCIDLLVVGGAMRIGVPYDLSWGAWQDPTHIRAFNERSWLYYTDWHWYLGWLEARFTTTQLQMVFNPVGAAMRERGIVDEEIFRTPRAVDSMQVVLVKRELSLEEKQNARLWFKGVV</sequence>
<reference evidence="1 2" key="1">
    <citation type="submission" date="2019-01" db="EMBL/GenBank/DDBJ databases">
        <title>Pseudolysobacter antarctica gen. nov., sp. nov., isolated from Fildes Peninsula, Antarctica.</title>
        <authorList>
            <person name="Wei Z."/>
            <person name="Peng F."/>
        </authorList>
    </citation>
    <scope>NUCLEOTIDE SEQUENCE [LARGE SCALE GENOMIC DNA]</scope>
    <source>
        <strain evidence="1 2">AQ6-296</strain>
    </source>
</reference>
<keyword evidence="2" id="KW-1185">Reference proteome</keyword>
<dbReference type="EMBL" id="CP035704">
    <property type="protein sequence ID" value="QBB71378.1"/>
    <property type="molecule type" value="Genomic_DNA"/>
</dbReference>
<protein>
    <recommendedName>
        <fullName evidence="3">Methyltransferase domain-containing protein</fullName>
    </recommendedName>
</protein>
<organism evidence="1 2">
    <name type="scientific">Pseudolysobacter antarcticus</name>
    <dbReference type="NCBI Taxonomy" id="2511995"/>
    <lineage>
        <taxon>Bacteria</taxon>
        <taxon>Pseudomonadati</taxon>
        <taxon>Pseudomonadota</taxon>
        <taxon>Gammaproteobacteria</taxon>
        <taxon>Lysobacterales</taxon>
        <taxon>Rhodanobacteraceae</taxon>
        <taxon>Pseudolysobacter</taxon>
    </lineage>
</organism>
<dbReference type="InterPro" id="IPR029063">
    <property type="entry name" value="SAM-dependent_MTases_sf"/>
</dbReference>
<evidence type="ECO:0000313" key="1">
    <source>
        <dbReference type="EMBL" id="QBB71378.1"/>
    </source>
</evidence>
<evidence type="ECO:0008006" key="3">
    <source>
        <dbReference type="Google" id="ProtNLM"/>
    </source>
</evidence>
<dbReference type="Gene3D" id="3.40.50.150">
    <property type="entry name" value="Vaccinia Virus protein VP39"/>
    <property type="match status" value="1"/>
</dbReference>
<dbReference type="RefSeq" id="WP_129834320.1">
    <property type="nucleotide sequence ID" value="NZ_CP035704.1"/>
</dbReference>
<accession>A0A411HLL2</accession>
<dbReference type="KEGG" id="xbc:ELE36_14015"/>
<dbReference type="AlphaFoldDB" id="A0A411HLL2"/>
<dbReference type="Proteomes" id="UP000291562">
    <property type="component" value="Chromosome"/>
</dbReference>
<name>A0A411HLL2_9GAMM</name>
<evidence type="ECO:0000313" key="2">
    <source>
        <dbReference type="Proteomes" id="UP000291562"/>
    </source>
</evidence>
<dbReference type="SUPFAM" id="SSF53335">
    <property type="entry name" value="S-adenosyl-L-methionine-dependent methyltransferases"/>
    <property type="match status" value="1"/>
</dbReference>
<dbReference type="OrthoDB" id="9815644at2"/>